<organism evidence="1">
    <name type="scientific">marine metagenome</name>
    <dbReference type="NCBI Taxonomy" id="408172"/>
    <lineage>
        <taxon>unclassified sequences</taxon>
        <taxon>metagenomes</taxon>
        <taxon>ecological metagenomes</taxon>
    </lineage>
</organism>
<evidence type="ECO:0000313" key="1">
    <source>
        <dbReference type="EMBL" id="SVB72185.1"/>
    </source>
</evidence>
<proteinExistence type="predicted"/>
<dbReference type="AlphaFoldDB" id="A0A382GBI4"/>
<sequence length="40" mass="4576">MPMFGLFHTENLLPSAVYIDHTMTVHYKQAGHDNESTIND</sequence>
<name>A0A382GBI4_9ZZZZ</name>
<gene>
    <name evidence="1" type="ORF">METZ01_LOCUS225039</name>
</gene>
<protein>
    <submittedName>
        <fullName evidence="1">Uncharacterized protein</fullName>
    </submittedName>
</protein>
<reference evidence="1" key="1">
    <citation type="submission" date="2018-05" db="EMBL/GenBank/DDBJ databases">
        <authorList>
            <person name="Lanie J.A."/>
            <person name="Ng W.-L."/>
            <person name="Kazmierczak K.M."/>
            <person name="Andrzejewski T.M."/>
            <person name="Davidsen T.M."/>
            <person name="Wayne K.J."/>
            <person name="Tettelin H."/>
            <person name="Glass J.I."/>
            <person name="Rusch D."/>
            <person name="Podicherti R."/>
            <person name="Tsui H.-C.T."/>
            <person name="Winkler M.E."/>
        </authorList>
    </citation>
    <scope>NUCLEOTIDE SEQUENCE</scope>
</reference>
<feature type="non-terminal residue" evidence="1">
    <location>
        <position position="40"/>
    </location>
</feature>
<dbReference type="EMBL" id="UINC01054454">
    <property type="protein sequence ID" value="SVB72185.1"/>
    <property type="molecule type" value="Genomic_DNA"/>
</dbReference>
<accession>A0A382GBI4</accession>